<evidence type="ECO:0000256" key="4">
    <source>
        <dbReference type="ARBA" id="ARBA00023136"/>
    </source>
</evidence>
<protein>
    <submittedName>
        <fullName evidence="7">Uncharacterized protein</fullName>
    </submittedName>
</protein>
<feature type="region of interest" description="Disordered" evidence="5">
    <location>
        <begin position="256"/>
        <end position="290"/>
    </location>
</feature>
<dbReference type="Proteomes" id="UP001162090">
    <property type="component" value="Chromosome 6"/>
</dbReference>
<dbReference type="GO" id="GO:0032153">
    <property type="term" value="C:cell division site"/>
    <property type="evidence" value="ECO:0007669"/>
    <property type="project" value="TreeGrafter"/>
</dbReference>
<dbReference type="InterPro" id="IPR051380">
    <property type="entry name" value="pH-response_reg_palI/RIM9"/>
</dbReference>
<evidence type="ECO:0000313" key="7">
    <source>
        <dbReference type="EMBL" id="CAI4060868.1"/>
    </source>
</evidence>
<evidence type="ECO:0000256" key="1">
    <source>
        <dbReference type="ARBA" id="ARBA00004141"/>
    </source>
</evidence>
<feature type="transmembrane region" description="Helical" evidence="6">
    <location>
        <begin position="164"/>
        <end position="183"/>
    </location>
</feature>
<organism evidence="7 8">
    <name type="scientific">Saccharomyces uvarum</name>
    <name type="common">Yeast</name>
    <name type="synonym">Saccharomyces bayanus var. uvarum</name>
    <dbReference type="NCBI Taxonomy" id="230603"/>
    <lineage>
        <taxon>Eukaryota</taxon>
        <taxon>Fungi</taxon>
        <taxon>Dikarya</taxon>
        <taxon>Ascomycota</taxon>
        <taxon>Saccharomycotina</taxon>
        <taxon>Saccharomycetes</taxon>
        <taxon>Saccharomycetales</taxon>
        <taxon>Saccharomycetaceae</taxon>
        <taxon>Saccharomyces</taxon>
    </lineage>
</organism>
<feature type="transmembrane region" description="Helical" evidence="6">
    <location>
        <begin position="130"/>
        <end position="152"/>
    </location>
</feature>
<feature type="transmembrane region" description="Helical" evidence="6">
    <location>
        <begin position="94"/>
        <end position="118"/>
    </location>
</feature>
<evidence type="ECO:0000256" key="3">
    <source>
        <dbReference type="ARBA" id="ARBA00022989"/>
    </source>
</evidence>
<dbReference type="Pfam" id="PF06687">
    <property type="entry name" value="SUR7"/>
    <property type="match status" value="1"/>
</dbReference>
<proteinExistence type="predicted"/>
<accession>A0AA35JH19</accession>
<evidence type="ECO:0000256" key="6">
    <source>
        <dbReference type="SAM" id="Phobius"/>
    </source>
</evidence>
<evidence type="ECO:0000256" key="5">
    <source>
        <dbReference type="SAM" id="MobiDB-lite"/>
    </source>
</evidence>
<evidence type="ECO:0000256" key="2">
    <source>
        <dbReference type="ARBA" id="ARBA00022692"/>
    </source>
</evidence>
<dbReference type="PANTHER" id="PTHR28013:SF3">
    <property type="entry name" value="PROTEIN DCV1-RELATED"/>
    <property type="match status" value="1"/>
</dbReference>
<dbReference type="PANTHER" id="PTHR28013">
    <property type="entry name" value="PROTEIN DCV1-RELATED"/>
    <property type="match status" value="1"/>
</dbReference>
<name>A0AA35JH19_SACUV</name>
<keyword evidence="3 6" id="KW-1133">Transmembrane helix</keyword>
<keyword evidence="2 6" id="KW-0812">Transmembrane</keyword>
<gene>
    <name evidence="7" type="primary">SUVC06G0630</name>
    <name evidence="7" type="ORF">SUVC_06G0630</name>
</gene>
<sequence>MLGLKPTFLLCSLLQFISFVGFLLCCLTSPIIKRWGLAQHGGISYGAFGYCRAAAVVSCSRVQLMYNPTKIMLLDSSFERWWSDPRTRNIVGKLLISIPIATGLTFISFLYSLLSLFLYKPGGDFNVPFIISNIVFQIVTFLSTLFACVVILTQFHPYTTWCGWLTVPCSFWSLIVCILSVWGCMGLRDQTEAIDKEASVENVDSILKLYGRSQTPSTIADKSLQATRTTTPSFSSHCVSANVINGVLQKTLDPYQEEPATEKQDESPTEKQNEPQSEDESSSKQEPLVNIFIPKLNDTEMFSRRDTGMQKAFPLDKIDLTNLSAKEEEGEVPIEKKMENILYYEGISSHSQRSYDPPWLFGAQVAPAARLFKLYSQRDYQVTAPPQYQLHYPLDPQHQGDAYQNFPSPSYPQQTSMGDAYNYNYNSHPIPSTAKHSLQTLSNTYVSHQMLPRKYRPAYKQRMHAVKSDPQPAYSFY</sequence>
<dbReference type="InterPro" id="IPR009571">
    <property type="entry name" value="SUR7/Rim9-like_fungi"/>
</dbReference>
<keyword evidence="4 6" id="KW-0472">Membrane</keyword>
<dbReference type="GO" id="GO:0035838">
    <property type="term" value="C:growing cell tip"/>
    <property type="evidence" value="ECO:0007669"/>
    <property type="project" value="TreeGrafter"/>
</dbReference>
<evidence type="ECO:0000313" key="8">
    <source>
        <dbReference type="Proteomes" id="UP001162090"/>
    </source>
</evidence>
<dbReference type="GO" id="GO:0005886">
    <property type="term" value="C:plasma membrane"/>
    <property type="evidence" value="ECO:0007669"/>
    <property type="project" value="InterPro"/>
</dbReference>
<feature type="compositionally biased region" description="Basic and acidic residues" evidence="5">
    <location>
        <begin position="260"/>
        <end position="273"/>
    </location>
</feature>
<dbReference type="AlphaFoldDB" id="A0AA35JH19"/>
<reference evidence="7" key="1">
    <citation type="submission" date="2022-10" db="EMBL/GenBank/DDBJ databases">
        <authorList>
            <person name="Byrne P K."/>
        </authorList>
    </citation>
    <scope>NUCLEOTIDE SEQUENCE</scope>
    <source>
        <strain evidence="7">CBS7001</strain>
    </source>
</reference>
<dbReference type="EMBL" id="OX365917">
    <property type="protein sequence ID" value="CAI4060868.1"/>
    <property type="molecule type" value="Genomic_DNA"/>
</dbReference>
<feature type="transmembrane region" description="Helical" evidence="6">
    <location>
        <begin position="6"/>
        <end position="27"/>
    </location>
</feature>
<comment type="subcellular location">
    <subcellularLocation>
        <location evidence="1">Membrane</location>
        <topology evidence="1">Multi-pass membrane protein</topology>
    </subcellularLocation>
</comment>